<dbReference type="GO" id="GO:0016887">
    <property type="term" value="F:ATP hydrolysis activity"/>
    <property type="evidence" value="ECO:0007669"/>
    <property type="project" value="InterPro"/>
</dbReference>
<organism evidence="6 7">
    <name type="scientific">Liquorilactobacillus nagelii</name>
    <dbReference type="NCBI Taxonomy" id="82688"/>
    <lineage>
        <taxon>Bacteria</taxon>
        <taxon>Bacillati</taxon>
        <taxon>Bacillota</taxon>
        <taxon>Bacilli</taxon>
        <taxon>Lactobacillales</taxon>
        <taxon>Lactobacillaceae</taxon>
        <taxon>Liquorilactobacillus</taxon>
    </lineage>
</organism>
<evidence type="ECO:0000313" key="7">
    <source>
        <dbReference type="Proteomes" id="UP000324497"/>
    </source>
</evidence>
<dbReference type="SUPFAM" id="SSF52540">
    <property type="entry name" value="P-loop containing nucleoside triphosphate hydrolases"/>
    <property type="match status" value="1"/>
</dbReference>
<dbReference type="InterPro" id="IPR017871">
    <property type="entry name" value="ABC_transporter-like_CS"/>
</dbReference>
<dbReference type="SMART" id="SM00382">
    <property type="entry name" value="AAA"/>
    <property type="match status" value="1"/>
</dbReference>
<keyword evidence="4 6" id="KW-0067">ATP-binding</keyword>
<dbReference type="EMBL" id="CP018180">
    <property type="protein sequence ID" value="AUJ32915.1"/>
    <property type="molecule type" value="Genomic_DNA"/>
</dbReference>
<keyword evidence="2" id="KW-0813">Transport</keyword>
<gene>
    <name evidence="6" type="ORF">BSQ50_10415</name>
</gene>
<feature type="domain" description="ABC transporter" evidence="5">
    <location>
        <begin position="5"/>
        <end position="217"/>
    </location>
</feature>
<evidence type="ECO:0000256" key="4">
    <source>
        <dbReference type="ARBA" id="ARBA00022840"/>
    </source>
</evidence>
<keyword evidence="3" id="KW-0547">Nucleotide-binding</keyword>
<accession>A0A3S6R2W6</accession>
<dbReference type="RefSeq" id="WP_057885181.1">
    <property type="nucleotide sequence ID" value="NZ_CP018180.1"/>
</dbReference>
<evidence type="ECO:0000256" key="3">
    <source>
        <dbReference type="ARBA" id="ARBA00022741"/>
    </source>
</evidence>
<dbReference type="Proteomes" id="UP000324497">
    <property type="component" value="Chromosome"/>
</dbReference>
<evidence type="ECO:0000313" key="6">
    <source>
        <dbReference type="EMBL" id="AUJ32915.1"/>
    </source>
</evidence>
<dbReference type="PROSITE" id="PS50893">
    <property type="entry name" value="ABC_TRANSPORTER_2"/>
    <property type="match status" value="1"/>
</dbReference>
<dbReference type="AlphaFoldDB" id="A0A3S6R2W6"/>
<dbReference type="Pfam" id="PF00005">
    <property type="entry name" value="ABC_tran"/>
    <property type="match status" value="1"/>
</dbReference>
<comment type="similarity">
    <text evidence="1">Belongs to the ABC transporter superfamily.</text>
</comment>
<dbReference type="InterPro" id="IPR003593">
    <property type="entry name" value="AAA+_ATPase"/>
</dbReference>
<sequence length="217" mass="24472">MENVIQIKNLYKKIKKKVILQNINLTINKNKIYGFSGPNGSGKTMTFKVILGFVRPTSGKIVVNNEEIRKDTLFAQDVGFSITEYGPLIHKTAQENLELLALLGKHNSEKIPQLLSYVGLKPDDKRKVKEFSLGMKQRLSIAMALIGDADILIFDEPTNALDEEGQQFLLSMLKDQKKLGKTILISSHDKNFLTEIADKIFVYSDGSIIREEEISEK</sequence>
<dbReference type="InterPro" id="IPR003439">
    <property type="entry name" value="ABC_transporter-like_ATP-bd"/>
</dbReference>
<dbReference type="PANTHER" id="PTHR43335:SF4">
    <property type="entry name" value="ABC TRANSPORTER, ATP-BINDING PROTEIN"/>
    <property type="match status" value="1"/>
</dbReference>
<dbReference type="Gene3D" id="3.40.50.300">
    <property type="entry name" value="P-loop containing nucleotide triphosphate hydrolases"/>
    <property type="match status" value="1"/>
</dbReference>
<protein>
    <submittedName>
        <fullName evidence="6">ABC transporter ATP-binding protein</fullName>
    </submittedName>
</protein>
<evidence type="ECO:0000256" key="2">
    <source>
        <dbReference type="ARBA" id="ARBA00022448"/>
    </source>
</evidence>
<dbReference type="GO" id="GO:0005524">
    <property type="term" value="F:ATP binding"/>
    <property type="evidence" value="ECO:0007669"/>
    <property type="project" value="UniProtKB-KW"/>
</dbReference>
<dbReference type="GeneID" id="78522935"/>
<dbReference type="KEGG" id="lng:BSQ50_10415"/>
<evidence type="ECO:0000256" key="1">
    <source>
        <dbReference type="ARBA" id="ARBA00005417"/>
    </source>
</evidence>
<proteinExistence type="inferred from homology"/>
<evidence type="ECO:0000259" key="5">
    <source>
        <dbReference type="PROSITE" id="PS50893"/>
    </source>
</evidence>
<reference evidence="6 7" key="1">
    <citation type="submission" date="2016-11" db="EMBL/GenBank/DDBJ databases">
        <title>Interaction between Lactobacillus species and yeast in water kefir.</title>
        <authorList>
            <person name="Behr J."/>
            <person name="Xu D."/>
            <person name="Vogel R.F."/>
        </authorList>
    </citation>
    <scope>NUCLEOTIDE SEQUENCE [LARGE SCALE GENOMIC DNA]</scope>
    <source>
        <strain evidence="6 7">TMW 1.1827</strain>
    </source>
</reference>
<keyword evidence="7" id="KW-1185">Reference proteome</keyword>
<name>A0A3S6R2W6_9LACO</name>
<dbReference type="InterPro" id="IPR027417">
    <property type="entry name" value="P-loop_NTPase"/>
</dbReference>
<dbReference type="PANTHER" id="PTHR43335">
    <property type="entry name" value="ABC TRANSPORTER, ATP-BINDING PROTEIN"/>
    <property type="match status" value="1"/>
</dbReference>
<dbReference type="PROSITE" id="PS00211">
    <property type="entry name" value="ABC_TRANSPORTER_1"/>
    <property type="match status" value="1"/>
</dbReference>